<organism evidence="1 2">
    <name type="scientific">Melastoma candidum</name>
    <dbReference type="NCBI Taxonomy" id="119954"/>
    <lineage>
        <taxon>Eukaryota</taxon>
        <taxon>Viridiplantae</taxon>
        <taxon>Streptophyta</taxon>
        <taxon>Embryophyta</taxon>
        <taxon>Tracheophyta</taxon>
        <taxon>Spermatophyta</taxon>
        <taxon>Magnoliopsida</taxon>
        <taxon>eudicotyledons</taxon>
        <taxon>Gunneridae</taxon>
        <taxon>Pentapetalae</taxon>
        <taxon>rosids</taxon>
        <taxon>malvids</taxon>
        <taxon>Myrtales</taxon>
        <taxon>Melastomataceae</taxon>
        <taxon>Melastomatoideae</taxon>
        <taxon>Melastomateae</taxon>
        <taxon>Melastoma</taxon>
    </lineage>
</organism>
<protein>
    <submittedName>
        <fullName evidence="1">Uncharacterized protein</fullName>
    </submittedName>
</protein>
<gene>
    <name evidence="1" type="ORF">MLD38_016391</name>
</gene>
<reference evidence="2" key="1">
    <citation type="journal article" date="2023" name="Front. Plant Sci.">
        <title>Chromosomal-level genome assembly of Melastoma candidum provides insights into trichome evolution.</title>
        <authorList>
            <person name="Zhong Y."/>
            <person name="Wu W."/>
            <person name="Sun C."/>
            <person name="Zou P."/>
            <person name="Liu Y."/>
            <person name="Dai S."/>
            <person name="Zhou R."/>
        </authorList>
    </citation>
    <scope>NUCLEOTIDE SEQUENCE [LARGE SCALE GENOMIC DNA]</scope>
</reference>
<name>A0ACB9RJV9_9MYRT</name>
<accession>A0ACB9RJV9</accession>
<evidence type="ECO:0000313" key="1">
    <source>
        <dbReference type="EMBL" id="KAI4378980.1"/>
    </source>
</evidence>
<keyword evidence="2" id="KW-1185">Reference proteome</keyword>
<comment type="caution">
    <text evidence="1">The sequence shown here is derived from an EMBL/GenBank/DDBJ whole genome shotgun (WGS) entry which is preliminary data.</text>
</comment>
<dbReference type="EMBL" id="CM042883">
    <property type="protein sequence ID" value="KAI4378980.1"/>
    <property type="molecule type" value="Genomic_DNA"/>
</dbReference>
<sequence>MRCHLGNLNCSTRHEAAAIFLRVPVKFKILTADNLVPVRLDIEIDGQRYRDGFTWNPADPDSEVVRSQLADFCSYEGQAMYAGEKLVPKRELEIEDPEVGVSCPPYPHVLQSPMLLGNNCMREIRLSKKGHWAFEYTSASKAPGISLDLVKYFGPKNSVVQKRKDWDMFNPIADILSSEEVVALQAREERNAR</sequence>
<proteinExistence type="predicted"/>
<dbReference type="Proteomes" id="UP001057402">
    <property type="component" value="Chromosome 4"/>
</dbReference>
<evidence type="ECO:0000313" key="2">
    <source>
        <dbReference type="Proteomes" id="UP001057402"/>
    </source>
</evidence>